<dbReference type="Proteomes" id="UP000094527">
    <property type="component" value="Unassembled WGS sequence"/>
</dbReference>
<gene>
    <name evidence="2" type="ORF">Ocin01_20181</name>
</gene>
<dbReference type="STRING" id="48709.A0A1D2M0R0"/>
<reference evidence="2 3" key="1">
    <citation type="journal article" date="2016" name="Genome Biol. Evol.">
        <title>Gene Family Evolution Reflects Adaptation to Soil Environmental Stressors in the Genome of the Collembolan Orchesella cincta.</title>
        <authorList>
            <person name="Faddeeva-Vakhrusheva A."/>
            <person name="Derks M.F."/>
            <person name="Anvar S.Y."/>
            <person name="Agamennone V."/>
            <person name="Suring W."/>
            <person name="Smit S."/>
            <person name="van Straalen N.M."/>
            <person name="Roelofs D."/>
        </authorList>
    </citation>
    <scope>NUCLEOTIDE SEQUENCE [LARGE SCALE GENOMIC DNA]</scope>
    <source>
        <tissue evidence="2">Mixed pool</tissue>
    </source>
</reference>
<dbReference type="EMBL" id="LJIJ01008612">
    <property type="protein sequence ID" value="ODM77881.1"/>
    <property type="molecule type" value="Genomic_DNA"/>
</dbReference>
<evidence type="ECO:0000313" key="2">
    <source>
        <dbReference type="EMBL" id="ODM77881.1"/>
    </source>
</evidence>
<accession>A0A1D2M0R0</accession>
<proteinExistence type="predicted"/>
<feature type="non-terminal residue" evidence="2">
    <location>
        <position position="322"/>
    </location>
</feature>
<dbReference type="PANTHER" id="PTHR47160:SF5">
    <property type="entry name" value="MULE TRANSPOSASE DOMAIN-CONTAINING PROTEIN"/>
    <property type="match status" value="1"/>
</dbReference>
<dbReference type="OMA" id="IFQHANG"/>
<keyword evidence="3" id="KW-1185">Reference proteome</keyword>
<sequence>TISESPQFPILSNIFNYPATLVKYQLTTKDWRTFYCLILDQVTDRILIFGTMKKSSSIWNIPLNGMRRAPFKVAPLLFDQLYTIHVSRFGKVIPTVYALLPNRYESTYVKMLNALKDLAPNLNPRSITTDFERAAKNAFKVVFPVCTQHGCLFHLGQCFWRRIQTLPEKVRKALAELISDPFYSSSTDIEDLVDYVEDNWVGGNRRGRERPPRFAIEEWNCHSRVIEDLSRTNNIVEGWHRGFQSQLGAAHPTIWKFIEAIKKQQSLNELQMEQQLAGESPQPQRGRYQDLTIRLKAVVEDFENRPISDYLTGIAHNLNLSV</sequence>
<feature type="non-terminal residue" evidence="2">
    <location>
        <position position="1"/>
    </location>
</feature>
<dbReference type="InterPro" id="IPR018289">
    <property type="entry name" value="MULE_transposase_dom"/>
</dbReference>
<dbReference type="AlphaFoldDB" id="A0A1D2M0R0"/>
<protein>
    <recommendedName>
        <fullName evidence="1">MULE transposase domain-containing protein</fullName>
    </recommendedName>
</protein>
<dbReference type="PANTHER" id="PTHR47160">
    <property type="entry name" value="PUTATIVE-RELATED"/>
    <property type="match status" value="1"/>
</dbReference>
<dbReference type="Pfam" id="PF10551">
    <property type="entry name" value="MULE"/>
    <property type="match status" value="1"/>
</dbReference>
<organism evidence="2 3">
    <name type="scientific">Orchesella cincta</name>
    <name type="common">Springtail</name>
    <name type="synonym">Podura cincta</name>
    <dbReference type="NCBI Taxonomy" id="48709"/>
    <lineage>
        <taxon>Eukaryota</taxon>
        <taxon>Metazoa</taxon>
        <taxon>Ecdysozoa</taxon>
        <taxon>Arthropoda</taxon>
        <taxon>Hexapoda</taxon>
        <taxon>Collembola</taxon>
        <taxon>Entomobryomorpha</taxon>
        <taxon>Entomobryoidea</taxon>
        <taxon>Orchesellidae</taxon>
        <taxon>Orchesellinae</taxon>
        <taxon>Orchesella</taxon>
    </lineage>
</organism>
<comment type="caution">
    <text evidence="2">The sequence shown here is derived from an EMBL/GenBank/DDBJ whole genome shotgun (WGS) entry which is preliminary data.</text>
</comment>
<dbReference type="OrthoDB" id="6590017at2759"/>
<name>A0A1D2M0R0_ORCCI</name>
<evidence type="ECO:0000259" key="1">
    <source>
        <dbReference type="Pfam" id="PF10551"/>
    </source>
</evidence>
<evidence type="ECO:0000313" key="3">
    <source>
        <dbReference type="Proteomes" id="UP000094527"/>
    </source>
</evidence>
<feature type="domain" description="MULE transposase" evidence="1">
    <location>
        <begin position="85"/>
        <end position="155"/>
    </location>
</feature>